<dbReference type="GO" id="GO:0016020">
    <property type="term" value="C:membrane"/>
    <property type="evidence" value="ECO:0007669"/>
    <property type="project" value="UniProtKB-SubCell"/>
</dbReference>
<comment type="caution">
    <text evidence="9">The sequence shown here is derived from an EMBL/GenBank/DDBJ whole genome shotgun (WGS) entry which is preliminary data.</text>
</comment>
<evidence type="ECO:0000313" key="9">
    <source>
        <dbReference type="EMBL" id="KAJ4851376.1"/>
    </source>
</evidence>
<feature type="region of interest" description="Disordered" evidence="6">
    <location>
        <begin position="264"/>
        <end position="308"/>
    </location>
</feature>
<name>A0A9Q0GNC0_9ROSI</name>
<keyword evidence="10" id="KW-1185">Reference proteome</keyword>
<organism evidence="9 10">
    <name type="scientific">Turnera subulata</name>
    <dbReference type="NCBI Taxonomy" id="218843"/>
    <lineage>
        <taxon>Eukaryota</taxon>
        <taxon>Viridiplantae</taxon>
        <taxon>Streptophyta</taxon>
        <taxon>Embryophyta</taxon>
        <taxon>Tracheophyta</taxon>
        <taxon>Spermatophyta</taxon>
        <taxon>Magnoliopsida</taxon>
        <taxon>eudicotyledons</taxon>
        <taxon>Gunneridae</taxon>
        <taxon>Pentapetalae</taxon>
        <taxon>rosids</taxon>
        <taxon>fabids</taxon>
        <taxon>Malpighiales</taxon>
        <taxon>Passifloraceae</taxon>
        <taxon>Turnera</taxon>
    </lineage>
</organism>
<feature type="compositionally biased region" description="Basic and acidic residues" evidence="6">
    <location>
        <begin position="507"/>
        <end position="547"/>
    </location>
</feature>
<evidence type="ECO:0000256" key="4">
    <source>
        <dbReference type="ARBA" id="ARBA00023136"/>
    </source>
</evidence>
<feature type="region of interest" description="Disordered" evidence="6">
    <location>
        <begin position="182"/>
        <end position="204"/>
    </location>
</feature>
<dbReference type="PROSITE" id="PS51775">
    <property type="entry name" value="GTD_BINDING"/>
    <property type="match status" value="1"/>
</dbReference>
<keyword evidence="4 7" id="KW-0472">Membrane</keyword>
<dbReference type="Proteomes" id="UP001141552">
    <property type="component" value="Unassembled WGS sequence"/>
</dbReference>
<feature type="region of interest" description="Disordered" evidence="6">
    <location>
        <begin position="466"/>
        <end position="554"/>
    </location>
</feature>
<evidence type="ECO:0000256" key="2">
    <source>
        <dbReference type="ARBA" id="ARBA00022692"/>
    </source>
</evidence>
<dbReference type="Pfam" id="PF04576">
    <property type="entry name" value="Zein-binding"/>
    <property type="match status" value="1"/>
</dbReference>
<proteinExistence type="predicted"/>
<keyword evidence="2 7" id="KW-0812">Transmembrane</keyword>
<dbReference type="EMBL" id="JAKUCV010000064">
    <property type="protein sequence ID" value="KAJ4851376.1"/>
    <property type="molecule type" value="Genomic_DNA"/>
</dbReference>
<evidence type="ECO:0000256" key="1">
    <source>
        <dbReference type="ARBA" id="ARBA00004167"/>
    </source>
</evidence>
<accession>A0A9Q0GNC0</accession>
<comment type="subcellular location">
    <subcellularLocation>
        <location evidence="1">Membrane</location>
        <topology evidence="1">Single-pass membrane protein</topology>
    </subcellularLocation>
</comment>
<gene>
    <name evidence="9" type="ORF">Tsubulata_006695</name>
</gene>
<feature type="transmembrane region" description="Helical" evidence="7">
    <location>
        <begin position="20"/>
        <end position="44"/>
    </location>
</feature>
<dbReference type="PANTHER" id="PTHR31448:SF9">
    <property type="entry name" value="MYOSIN-BINDING PROTEIN 6-RELATED"/>
    <property type="match status" value="1"/>
</dbReference>
<dbReference type="PANTHER" id="PTHR31448">
    <property type="entry name" value="MYOSIN-BINDING PROTEIN 2"/>
    <property type="match status" value="1"/>
</dbReference>
<evidence type="ECO:0000256" key="6">
    <source>
        <dbReference type="SAM" id="MobiDB-lite"/>
    </source>
</evidence>
<evidence type="ECO:0000313" key="10">
    <source>
        <dbReference type="Proteomes" id="UP001141552"/>
    </source>
</evidence>
<evidence type="ECO:0000256" key="7">
    <source>
        <dbReference type="SAM" id="Phobius"/>
    </source>
</evidence>
<dbReference type="GO" id="GO:0080115">
    <property type="term" value="F:myosin XI tail binding"/>
    <property type="evidence" value="ECO:0007669"/>
    <property type="project" value="UniProtKB-ARBA"/>
</dbReference>
<dbReference type="AlphaFoldDB" id="A0A9Q0GNC0"/>
<evidence type="ECO:0000259" key="8">
    <source>
        <dbReference type="PROSITE" id="PS51775"/>
    </source>
</evidence>
<sequence length="622" mass="70539">MAKISFKRYVEQEWGKVPLFLIYAVLEWVLIIVLFVDGFLAFIANEFAKFFEMKIPCLLCTRIDHVLVHRDPDFYYNDSVCESHKKDVSYLAYCHVHKKLSDIRKMCEGCLLSFATEKESDCDTYKSLVGILHKDIEMFVDDDSEVHLTLPAGVKDDPVPNVKSSLHRCSCCGESLKVKTQPKAKRGGGGFVQHAPTPSPRAFGMIKTEEPRMDLSHIRCKELKLSDNEPDQLPPDEDGSNTFRIVKEDGKPARLPLLPEVEDMHEDRTPGSARGNRFFGIPLTDSASNTPRWTRIPRKSPLDKTEFASDTAEGTMPEADGDAMFQHWSRQIRLDRKSLIELYMELDEERNASAVAANEAMAMITRLQQEKAAVQMEALQYQRMMEEQAEYDEEDLQATKDMLNKREDDIKVLEAELEAYRAKYGNLPEEAFMGTGDVVDGDYQGFKTQSHSSDTERPECVSPVHASLAGGNKQENGGQIKQENVGQNKQENVGQTKQENVGQTKQENGHKNDQPPEGKGPENLEKSRTRQDNNRRLGRLKNLDKKNQQSSENLNHLVGEIERGTKTSLMKELTHINERVKALETEDGFINHPGERGKLLSEITENLQKLFHSIAYDDCQDA</sequence>
<reference evidence="9" key="2">
    <citation type="journal article" date="2023" name="Plants (Basel)">
        <title>Annotation of the Turnera subulata (Passifloraceae) Draft Genome Reveals the S-Locus Evolved after the Divergence of Turneroideae from Passifloroideae in a Stepwise Manner.</title>
        <authorList>
            <person name="Henning P.M."/>
            <person name="Roalson E.H."/>
            <person name="Mir W."/>
            <person name="McCubbin A.G."/>
            <person name="Shore J.S."/>
        </authorList>
    </citation>
    <scope>NUCLEOTIDE SEQUENCE</scope>
    <source>
        <strain evidence="9">F60SS</strain>
    </source>
</reference>
<feature type="compositionally biased region" description="Polar residues" evidence="6">
    <location>
        <begin position="473"/>
        <end position="506"/>
    </location>
</feature>
<evidence type="ECO:0000256" key="5">
    <source>
        <dbReference type="SAM" id="Coils"/>
    </source>
</evidence>
<keyword evidence="3 7" id="KW-1133">Transmembrane helix</keyword>
<dbReference type="InterPro" id="IPR007656">
    <property type="entry name" value="GTD-bd"/>
</dbReference>
<dbReference type="InterPro" id="IPR039306">
    <property type="entry name" value="MYOB"/>
</dbReference>
<feature type="coiled-coil region" evidence="5">
    <location>
        <begin position="357"/>
        <end position="430"/>
    </location>
</feature>
<reference evidence="9" key="1">
    <citation type="submission" date="2022-02" db="EMBL/GenBank/DDBJ databases">
        <authorList>
            <person name="Henning P.M."/>
            <person name="McCubbin A.G."/>
            <person name="Shore J.S."/>
        </authorList>
    </citation>
    <scope>NUCLEOTIDE SEQUENCE</scope>
    <source>
        <strain evidence="9">F60SS</strain>
        <tissue evidence="9">Leaves</tissue>
    </source>
</reference>
<protein>
    <recommendedName>
        <fullName evidence="8">GTD-binding domain-containing protein</fullName>
    </recommendedName>
</protein>
<feature type="domain" description="GTD-binding" evidence="8">
    <location>
        <begin position="323"/>
        <end position="421"/>
    </location>
</feature>
<keyword evidence="5" id="KW-0175">Coiled coil</keyword>
<dbReference type="OrthoDB" id="1853282at2759"/>
<evidence type="ECO:0000256" key="3">
    <source>
        <dbReference type="ARBA" id="ARBA00022989"/>
    </source>
</evidence>